<feature type="region of interest" description="Disordered" evidence="1">
    <location>
        <begin position="1"/>
        <end position="78"/>
    </location>
</feature>
<dbReference type="GO" id="GO:0032259">
    <property type="term" value="P:methylation"/>
    <property type="evidence" value="ECO:0007669"/>
    <property type="project" value="UniProtKB-KW"/>
</dbReference>
<proteinExistence type="predicted"/>
<dbReference type="GO" id="GO:0008757">
    <property type="term" value="F:S-adenosylmethionine-dependent methyltransferase activity"/>
    <property type="evidence" value="ECO:0007669"/>
    <property type="project" value="InterPro"/>
</dbReference>
<dbReference type="CDD" id="cd02440">
    <property type="entry name" value="AdoMet_MTases"/>
    <property type="match status" value="1"/>
</dbReference>
<feature type="compositionally biased region" description="Basic and acidic residues" evidence="1">
    <location>
        <begin position="45"/>
        <end position="56"/>
    </location>
</feature>
<evidence type="ECO:0000313" key="3">
    <source>
        <dbReference type="EMBL" id="KAB1990831.1"/>
    </source>
</evidence>
<dbReference type="Pfam" id="PF08241">
    <property type="entry name" value="Methyltransf_11"/>
    <property type="match status" value="1"/>
</dbReference>
<keyword evidence="3" id="KW-0808">Transferase</keyword>
<evidence type="ECO:0000256" key="1">
    <source>
        <dbReference type="SAM" id="MobiDB-lite"/>
    </source>
</evidence>
<keyword evidence="4" id="KW-1185">Reference proteome</keyword>
<dbReference type="InterPro" id="IPR029063">
    <property type="entry name" value="SAM-dependent_MTases_sf"/>
</dbReference>
<feature type="compositionally biased region" description="Polar residues" evidence="1">
    <location>
        <begin position="1"/>
        <end position="17"/>
    </location>
</feature>
<feature type="compositionally biased region" description="Polar residues" evidence="1">
    <location>
        <begin position="29"/>
        <end position="41"/>
    </location>
</feature>
<dbReference type="PANTHER" id="PTHR43591">
    <property type="entry name" value="METHYLTRANSFERASE"/>
    <property type="match status" value="1"/>
</dbReference>
<accession>A0A7J5DQ03</accession>
<dbReference type="Proteomes" id="UP000442990">
    <property type="component" value="Unassembled WGS sequence"/>
</dbReference>
<name>A0A7J5DQ03_9ACTN</name>
<gene>
    <name evidence="3" type="ORF">F8144_02640</name>
</gene>
<protein>
    <submittedName>
        <fullName evidence="3">Class I SAM-dependent methyltransferase</fullName>
    </submittedName>
</protein>
<dbReference type="AlphaFoldDB" id="A0A7J5DQ03"/>
<reference evidence="3 4" key="1">
    <citation type="submission" date="2019-09" db="EMBL/GenBank/DDBJ databases">
        <title>Isolation and identification of active actinomycetes.</title>
        <authorList>
            <person name="Yu Z."/>
            <person name="Han C."/>
            <person name="Yu B."/>
        </authorList>
    </citation>
    <scope>NUCLEOTIDE SEQUENCE [LARGE SCALE GENOMIC DNA]</scope>
    <source>
        <strain evidence="3 4">NEAU-H2</strain>
    </source>
</reference>
<dbReference type="EMBL" id="WBKG01000001">
    <property type="protein sequence ID" value="KAB1990831.1"/>
    <property type="molecule type" value="Genomic_DNA"/>
</dbReference>
<evidence type="ECO:0000259" key="2">
    <source>
        <dbReference type="Pfam" id="PF08241"/>
    </source>
</evidence>
<dbReference type="Gene3D" id="3.40.50.150">
    <property type="entry name" value="Vaccinia Virus protein VP39"/>
    <property type="match status" value="1"/>
</dbReference>
<sequence length="328" mass="35574">MSVTGAFQGSQPVQRPTDSVPADLPKRPNTATLTVDHSSTLRGFHGTDRQETHLWTEDGESTVTGSPASGGHYGEDLFEPEHPQEAERIDAAALVYDPFTTDRLRALGPGPGSRCLEVGAGTGTVVRWLLEEAGAAEVVALDRDTGGLGTLAGPRVRVVTADLRDENLDLGRFDLIHARFVLMHLPERRRLVSRLARWLKPGGWLLLGDAVEVPNPLDTSSAYRRTMDAMWQALRSTIGTDTSDVPAYPHFLREEGLRSVAAELVCPPLVAGGPLARFWSETLDRMRPALEETGRVDSAVIDEALAYLASTRLAELGPGMVTAWGQRP</sequence>
<keyword evidence="3" id="KW-0489">Methyltransferase</keyword>
<comment type="caution">
    <text evidence="3">The sequence shown here is derived from an EMBL/GenBank/DDBJ whole genome shotgun (WGS) entry which is preliminary data.</text>
</comment>
<organism evidence="3 4">
    <name type="scientific">Streptomyces triticiradicis</name>
    <dbReference type="NCBI Taxonomy" id="2651189"/>
    <lineage>
        <taxon>Bacteria</taxon>
        <taxon>Bacillati</taxon>
        <taxon>Actinomycetota</taxon>
        <taxon>Actinomycetes</taxon>
        <taxon>Kitasatosporales</taxon>
        <taxon>Streptomycetaceae</taxon>
        <taxon>Streptomyces</taxon>
    </lineage>
</organism>
<dbReference type="SUPFAM" id="SSF53335">
    <property type="entry name" value="S-adenosyl-L-methionine-dependent methyltransferases"/>
    <property type="match status" value="1"/>
</dbReference>
<dbReference type="InterPro" id="IPR013216">
    <property type="entry name" value="Methyltransf_11"/>
</dbReference>
<evidence type="ECO:0000313" key="4">
    <source>
        <dbReference type="Proteomes" id="UP000442990"/>
    </source>
</evidence>
<feature type="domain" description="Methyltransferase type 11" evidence="2">
    <location>
        <begin position="116"/>
        <end position="206"/>
    </location>
</feature>